<protein>
    <submittedName>
        <fullName evidence="2">Uncharacterized protein</fullName>
    </submittedName>
</protein>
<feature type="transmembrane region" description="Helical" evidence="1">
    <location>
        <begin position="319"/>
        <end position="340"/>
    </location>
</feature>
<dbReference type="Proteomes" id="UP001370348">
    <property type="component" value="Chromosome"/>
</dbReference>
<keyword evidence="1" id="KW-1133">Transmembrane helix</keyword>
<dbReference type="EMBL" id="CP089984">
    <property type="protein sequence ID" value="WXB17897.1"/>
    <property type="molecule type" value="Genomic_DNA"/>
</dbReference>
<reference evidence="2 3" key="1">
    <citation type="submission" date="2021-12" db="EMBL/GenBank/DDBJ databases">
        <title>Discovery of the Pendulisporaceae a myxobacterial family with distinct sporulation behavior and unique specialized metabolism.</title>
        <authorList>
            <person name="Garcia R."/>
            <person name="Popoff A."/>
            <person name="Bader C.D."/>
            <person name="Loehr J."/>
            <person name="Walesch S."/>
            <person name="Walt C."/>
            <person name="Boldt J."/>
            <person name="Bunk B."/>
            <person name="Haeckl F.J.F.P.J."/>
            <person name="Gunesch A.P."/>
            <person name="Birkelbach J."/>
            <person name="Nuebel U."/>
            <person name="Pietschmann T."/>
            <person name="Bach T."/>
            <person name="Mueller R."/>
        </authorList>
    </citation>
    <scope>NUCLEOTIDE SEQUENCE [LARGE SCALE GENOMIC DNA]</scope>
    <source>
        <strain evidence="2 3">MSr11954</strain>
    </source>
</reference>
<accession>A0ABZ2M4K2</accession>
<keyword evidence="1" id="KW-0812">Transmembrane</keyword>
<organism evidence="2 3">
    <name type="scientific">Pendulispora albinea</name>
    <dbReference type="NCBI Taxonomy" id="2741071"/>
    <lineage>
        <taxon>Bacteria</taxon>
        <taxon>Pseudomonadati</taxon>
        <taxon>Myxococcota</taxon>
        <taxon>Myxococcia</taxon>
        <taxon>Myxococcales</taxon>
        <taxon>Sorangiineae</taxon>
        <taxon>Pendulisporaceae</taxon>
        <taxon>Pendulispora</taxon>
    </lineage>
</organism>
<keyword evidence="3" id="KW-1185">Reference proteome</keyword>
<evidence type="ECO:0000313" key="2">
    <source>
        <dbReference type="EMBL" id="WXB17897.1"/>
    </source>
</evidence>
<feature type="transmembrane region" description="Helical" evidence="1">
    <location>
        <begin position="346"/>
        <end position="368"/>
    </location>
</feature>
<gene>
    <name evidence="2" type="ORF">LZC94_11605</name>
</gene>
<evidence type="ECO:0000256" key="1">
    <source>
        <dbReference type="SAM" id="Phobius"/>
    </source>
</evidence>
<dbReference type="RefSeq" id="WP_394827539.1">
    <property type="nucleotide sequence ID" value="NZ_CP089984.1"/>
</dbReference>
<keyword evidence="1" id="KW-0472">Membrane</keyword>
<proteinExistence type="predicted"/>
<name>A0ABZ2M4K2_9BACT</name>
<feature type="transmembrane region" description="Helical" evidence="1">
    <location>
        <begin position="240"/>
        <end position="259"/>
    </location>
</feature>
<sequence length="416" mass="43422">MTPPSGGGEEALIRAFDALGQHGHLAELVALTQGVTRRMVSTRRTTFNPEDAKAHAENPELKVSLGADAASIDAVAVLERGPADDDERAVACGLYAHAVVEDLLQEGPRDREVDNRLAADVLWLATHTPFDATALVDRALGEEAVTVWSAVADRVRRIDAHQLPELGRGEALVGCIALAASPSEDAQKLVTSLRSELHDLALLRVLSGAAASAGPGLAGPGEAAKTTAQLHGELVPAPRGWVVTTALALSGLLFVYHGVRALARLALAYRCPADIVLTAESVRVDSRVEMLGRTLRERSTVIGREGLVRAVRDVRYPRLGFYAGLLSLAVGTYIGVSTLIDGVRAASPSLLLVGLIVVAAGVGLDLLFSSIVPGAQGRCRVVFVPSKGPSVCVGSVDIASADGVLGTIAHARDDRG</sequence>
<evidence type="ECO:0000313" key="3">
    <source>
        <dbReference type="Proteomes" id="UP001370348"/>
    </source>
</evidence>